<evidence type="ECO:0000313" key="4">
    <source>
        <dbReference type="Proteomes" id="UP000078492"/>
    </source>
</evidence>
<dbReference type="PANTHER" id="PTHR47577">
    <property type="entry name" value="THAP DOMAIN-CONTAINING PROTEIN 6"/>
    <property type="match status" value="1"/>
</dbReference>
<accession>A0A151JPH6</accession>
<sequence>MNSLSYPETIRKWYQNIHSLSGKERANLLTQCLLILHEANVHIVSVTVDGATSNISIFCLEINNIFDLLNSRNRFNKNQSARCITAENYNEICEQGLFLCLQNVLGLSKILLSDDNFQYLLTYKLSQDYLETFFSAVRSRGGFNNNPNAKQFMSAYKRLLVHAEVDISKSANNIVLDETVVLNVSSAILVPHKDINNVMQDDTDEHDIYSIDKSDHDYSLYHNEWLHSDYVQDVVTYIAGFIARSVTKIIKCEICASYLIQDKVLSHLQKRKCRGGLISASENLVQTCLIAEKVFRIHNNVLTTKNIMSKLVLETIATIPSDVFKNETHLYDQSPMADHRKQLLEIILTKYFNLRLHHKSASKKDTIVRIRSMYTKLILFKNQ</sequence>
<evidence type="ECO:0000259" key="1">
    <source>
        <dbReference type="Pfam" id="PF21787"/>
    </source>
</evidence>
<name>A0A151JPH6_9HYME</name>
<keyword evidence="4" id="KW-1185">Reference proteome</keyword>
<dbReference type="Pfam" id="PF21787">
    <property type="entry name" value="TNP-like_RNaseH_N"/>
    <property type="match status" value="1"/>
</dbReference>
<gene>
    <name evidence="3" type="ORF">ALC57_01881</name>
</gene>
<protein>
    <submittedName>
        <fullName evidence="3">THAP domain-containing protein 9</fullName>
    </submittedName>
</protein>
<evidence type="ECO:0000259" key="2">
    <source>
        <dbReference type="Pfam" id="PF21789"/>
    </source>
</evidence>
<feature type="domain" description="Transposable element P transposase-like RNase H C-terminal" evidence="2">
    <location>
        <begin position="123"/>
        <end position="157"/>
    </location>
</feature>
<dbReference type="InterPro" id="IPR048365">
    <property type="entry name" value="TNP-like_RNaseH_N"/>
</dbReference>
<dbReference type="Pfam" id="PF21789">
    <property type="entry name" value="TNP-like_RNaseH_C"/>
    <property type="match status" value="1"/>
</dbReference>
<evidence type="ECO:0000313" key="3">
    <source>
        <dbReference type="EMBL" id="KYN28696.1"/>
    </source>
</evidence>
<dbReference type="Proteomes" id="UP000078492">
    <property type="component" value="Unassembled WGS sequence"/>
</dbReference>
<reference evidence="3 4" key="1">
    <citation type="submission" date="2015-09" db="EMBL/GenBank/DDBJ databases">
        <title>Trachymyrmex cornetzi WGS genome.</title>
        <authorList>
            <person name="Nygaard S."/>
            <person name="Hu H."/>
            <person name="Boomsma J."/>
            <person name="Zhang G."/>
        </authorList>
    </citation>
    <scope>NUCLEOTIDE SEQUENCE [LARGE SCALE GENOMIC DNA]</scope>
    <source>
        <strain evidence="3">Tcor2-1</strain>
        <tissue evidence="3">Whole body</tissue>
    </source>
</reference>
<dbReference type="AlphaFoldDB" id="A0A151JPH6"/>
<dbReference type="STRING" id="471704.A0A151JPH6"/>
<organism evidence="3 4">
    <name type="scientific">Trachymyrmex cornetzi</name>
    <dbReference type="NCBI Taxonomy" id="471704"/>
    <lineage>
        <taxon>Eukaryota</taxon>
        <taxon>Metazoa</taxon>
        <taxon>Ecdysozoa</taxon>
        <taxon>Arthropoda</taxon>
        <taxon>Hexapoda</taxon>
        <taxon>Insecta</taxon>
        <taxon>Pterygota</taxon>
        <taxon>Neoptera</taxon>
        <taxon>Endopterygota</taxon>
        <taxon>Hymenoptera</taxon>
        <taxon>Apocrita</taxon>
        <taxon>Aculeata</taxon>
        <taxon>Formicoidea</taxon>
        <taxon>Formicidae</taxon>
        <taxon>Myrmicinae</taxon>
        <taxon>Trachymyrmex</taxon>
    </lineage>
</organism>
<dbReference type="PANTHER" id="PTHR47577:SF2">
    <property type="entry name" value="THAP DOMAIN CONTAINING 9"/>
    <property type="match status" value="1"/>
</dbReference>
<dbReference type="EMBL" id="KQ978745">
    <property type="protein sequence ID" value="KYN28696.1"/>
    <property type="molecule type" value="Genomic_DNA"/>
</dbReference>
<dbReference type="InterPro" id="IPR048367">
    <property type="entry name" value="TNP-like_RNaseH_C"/>
</dbReference>
<proteinExistence type="predicted"/>
<feature type="domain" description="Transposable element P transposase-like RNase H" evidence="1">
    <location>
        <begin position="14"/>
        <end position="58"/>
    </location>
</feature>